<accession>A0A843VMP1</accession>
<protein>
    <recommendedName>
        <fullName evidence="1">Retrotransposon gag domain-containing protein</fullName>
    </recommendedName>
</protein>
<dbReference type="OrthoDB" id="1936908at2759"/>
<dbReference type="Pfam" id="PF03732">
    <property type="entry name" value="Retrotrans_gag"/>
    <property type="match status" value="1"/>
</dbReference>
<feature type="domain" description="Retrotransposon gag" evidence="1">
    <location>
        <begin position="2"/>
        <end position="94"/>
    </location>
</feature>
<dbReference type="Proteomes" id="UP000652761">
    <property type="component" value="Unassembled WGS sequence"/>
</dbReference>
<gene>
    <name evidence="2" type="ORF">Taro_030546</name>
</gene>
<keyword evidence="3" id="KW-1185">Reference proteome</keyword>
<evidence type="ECO:0000313" key="2">
    <source>
        <dbReference type="EMBL" id="MQL97848.1"/>
    </source>
</evidence>
<evidence type="ECO:0000313" key="3">
    <source>
        <dbReference type="Proteomes" id="UP000652761"/>
    </source>
</evidence>
<comment type="caution">
    <text evidence="2">The sequence shown here is derived from an EMBL/GenBank/DDBJ whole genome shotgun (WGS) entry which is preliminary data.</text>
</comment>
<name>A0A843VMP1_COLES</name>
<reference evidence="2" key="1">
    <citation type="submission" date="2017-07" db="EMBL/GenBank/DDBJ databases">
        <title>Taro Niue Genome Assembly and Annotation.</title>
        <authorList>
            <person name="Atibalentja N."/>
            <person name="Keating K."/>
            <person name="Fields C.J."/>
        </authorList>
    </citation>
    <scope>NUCLEOTIDE SEQUENCE</scope>
    <source>
        <strain evidence="2">Niue_2</strain>
        <tissue evidence="2">Leaf</tissue>
    </source>
</reference>
<sequence>MLQKRADVWWSSVLCTQFADGALEVAWTEFICLFRAKYIPEHVQDRMGQEFLTLTQGSMSVLEYEARFAKLSKYAPHVVADERRKIKKFIMGLKSSLRTRLVALGHRTMEEGLSATCM</sequence>
<evidence type="ECO:0000259" key="1">
    <source>
        <dbReference type="Pfam" id="PF03732"/>
    </source>
</evidence>
<dbReference type="EMBL" id="NMUH01002108">
    <property type="protein sequence ID" value="MQL97848.1"/>
    <property type="molecule type" value="Genomic_DNA"/>
</dbReference>
<proteinExistence type="predicted"/>
<dbReference type="InterPro" id="IPR005162">
    <property type="entry name" value="Retrotrans_gag_dom"/>
</dbReference>
<dbReference type="AlphaFoldDB" id="A0A843VMP1"/>
<organism evidence="2 3">
    <name type="scientific">Colocasia esculenta</name>
    <name type="common">Wild taro</name>
    <name type="synonym">Arum esculentum</name>
    <dbReference type="NCBI Taxonomy" id="4460"/>
    <lineage>
        <taxon>Eukaryota</taxon>
        <taxon>Viridiplantae</taxon>
        <taxon>Streptophyta</taxon>
        <taxon>Embryophyta</taxon>
        <taxon>Tracheophyta</taxon>
        <taxon>Spermatophyta</taxon>
        <taxon>Magnoliopsida</taxon>
        <taxon>Liliopsida</taxon>
        <taxon>Araceae</taxon>
        <taxon>Aroideae</taxon>
        <taxon>Colocasieae</taxon>
        <taxon>Colocasia</taxon>
    </lineage>
</organism>